<dbReference type="InterPro" id="IPR001876">
    <property type="entry name" value="Znf_RanBP2"/>
</dbReference>
<keyword evidence="9" id="KW-1185">Reference proteome</keyword>
<feature type="coiled-coil region" evidence="5">
    <location>
        <begin position="320"/>
        <end position="393"/>
    </location>
</feature>
<dbReference type="Gene3D" id="2.30.30.380">
    <property type="entry name" value="Zn-finger domain of Sec23/24"/>
    <property type="match status" value="1"/>
</dbReference>
<accession>A0AAV2RJE1</accession>
<feature type="compositionally biased region" description="Low complexity" evidence="6">
    <location>
        <begin position="187"/>
        <end position="222"/>
    </location>
</feature>
<evidence type="ECO:0000256" key="4">
    <source>
        <dbReference type="PROSITE-ProRule" id="PRU00322"/>
    </source>
</evidence>
<sequence length="614" mass="67309">MDALRLQPDVPNIPYMHLFHDLKQKFPFLKDSEINESIQKYGLDRDRCIAELSQRHAIPPGGYYGPWGRGSSGSGFSSPALSRVASPLRGGTPTTPTTTILTATSNMMPQLHHTTATHLVLHPQSSGYVAFSPSSSGSTYTSPRIITSPTSYHPPLKHPYGWTSVVSNGPCMPDMSTASLASGSNQDTPLSSRDPSRSPTPARSPSQSPSPSPTSDLPSSAPVMITNFDPFCDYKNYNSGTPHRRNSVETVYDKQHGLYYNIQNYEQIRRLSLSPVRSQCSLLSDVHDLSSPASPTPATVSTTPTMTAAEASGSRKSAIVQEQSTRKKRLEEELNKSIKERNELESEVEKMKQELEAREHQRNLNADANAQRIEDVQLENQRLQSECDQMESEILRIAPLTETEEYLDLGKSHVTSPLYEPLSLPTSGLSSQLTGGGSLNNVNNSVGSPMTAHAPMIPGAGFTPTRPAPPPPQPTSFNYPPTQGVLNNDESERNWSCSKCTFINHPGLNKCEMCEFPRFNIGRASSSDMMVVDVPSLAGPQAASGLLPHSHQGPCYCHRSHHTQAGVPHTHAATHMLQNDRPFSSLPNTTNTQSLTNKRLKETYKKFHERSDSV</sequence>
<dbReference type="PANTHER" id="PTHR46253">
    <property type="entry name" value="TGF-BETA-ACTIVATED KINASE 1 AND MAP3K7-BINDING PROTEIN TAB"/>
    <property type="match status" value="1"/>
</dbReference>
<keyword evidence="3" id="KW-0862">Zinc</keyword>
<comment type="caution">
    <text evidence="8">The sequence shown here is derived from an EMBL/GenBank/DDBJ whole genome shotgun (WGS) entry which is preliminary data.</text>
</comment>
<dbReference type="AlphaFoldDB" id="A0AAV2RJE1"/>
<feature type="region of interest" description="Disordered" evidence="6">
    <location>
        <begin position="173"/>
        <end position="222"/>
    </location>
</feature>
<evidence type="ECO:0000256" key="6">
    <source>
        <dbReference type="SAM" id="MobiDB-lite"/>
    </source>
</evidence>
<evidence type="ECO:0000256" key="1">
    <source>
        <dbReference type="ARBA" id="ARBA00022723"/>
    </source>
</evidence>
<proteinExistence type="predicted"/>
<dbReference type="SUPFAM" id="SSF90209">
    <property type="entry name" value="Ran binding protein zinc finger-like"/>
    <property type="match status" value="1"/>
</dbReference>
<gene>
    <name evidence="8" type="ORF">MNOR_LOCUS25223</name>
</gene>
<feature type="compositionally biased region" description="Polar residues" evidence="6">
    <location>
        <begin position="176"/>
        <end position="186"/>
    </location>
</feature>
<reference evidence="8 9" key="1">
    <citation type="submission" date="2024-05" db="EMBL/GenBank/DDBJ databases">
        <authorList>
            <person name="Wallberg A."/>
        </authorList>
    </citation>
    <scope>NUCLEOTIDE SEQUENCE [LARGE SCALE GENOMIC DNA]</scope>
</reference>
<evidence type="ECO:0000256" key="5">
    <source>
        <dbReference type="SAM" id="Coils"/>
    </source>
</evidence>
<dbReference type="InterPro" id="IPR036443">
    <property type="entry name" value="Znf_RanBP2_sf"/>
</dbReference>
<dbReference type="GO" id="GO:0008270">
    <property type="term" value="F:zinc ion binding"/>
    <property type="evidence" value="ECO:0007669"/>
    <property type="project" value="UniProtKB-KW"/>
</dbReference>
<dbReference type="PROSITE" id="PS50199">
    <property type="entry name" value="ZF_RANBP2_2"/>
    <property type="match status" value="1"/>
</dbReference>
<dbReference type="PROSITE" id="PS01358">
    <property type="entry name" value="ZF_RANBP2_1"/>
    <property type="match status" value="1"/>
</dbReference>
<evidence type="ECO:0000313" key="8">
    <source>
        <dbReference type="EMBL" id="CAL4125578.1"/>
    </source>
</evidence>
<dbReference type="SMART" id="SM00547">
    <property type="entry name" value="ZnF_RBZ"/>
    <property type="match status" value="1"/>
</dbReference>
<keyword evidence="2 4" id="KW-0863">Zinc-finger</keyword>
<dbReference type="Pfam" id="PF00641">
    <property type="entry name" value="Zn_ribbon_RanBP"/>
    <property type="match status" value="1"/>
</dbReference>
<evidence type="ECO:0000313" key="9">
    <source>
        <dbReference type="Proteomes" id="UP001497623"/>
    </source>
</evidence>
<dbReference type="Proteomes" id="UP001497623">
    <property type="component" value="Unassembled WGS sequence"/>
</dbReference>
<evidence type="ECO:0000256" key="2">
    <source>
        <dbReference type="ARBA" id="ARBA00022771"/>
    </source>
</evidence>
<dbReference type="EMBL" id="CAXKWB010023824">
    <property type="protein sequence ID" value="CAL4125578.1"/>
    <property type="molecule type" value="Genomic_DNA"/>
</dbReference>
<dbReference type="PANTHER" id="PTHR46253:SF1">
    <property type="entry name" value="TAB2"/>
    <property type="match status" value="1"/>
</dbReference>
<feature type="domain" description="RanBP2-type" evidence="7">
    <location>
        <begin position="491"/>
        <end position="520"/>
    </location>
</feature>
<evidence type="ECO:0000256" key="3">
    <source>
        <dbReference type="ARBA" id="ARBA00022833"/>
    </source>
</evidence>
<keyword evidence="5" id="KW-0175">Coiled coil</keyword>
<keyword evidence="1" id="KW-0479">Metal-binding</keyword>
<organism evidence="8 9">
    <name type="scientific">Meganyctiphanes norvegica</name>
    <name type="common">Northern krill</name>
    <name type="synonym">Thysanopoda norvegica</name>
    <dbReference type="NCBI Taxonomy" id="48144"/>
    <lineage>
        <taxon>Eukaryota</taxon>
        <taxon>Metazoa</taxon>
        <taxon>Ecdysozoa</taxon>
        <taxon>Arthropoda</taxon>
        <taxon>Crustacea</taxon>
        <taxon>Multicrustacea</taxon>
        <taxon>Malacostraca</taxon>
        <taxon>Eumalacostraca</taxon>
        <taxon>Eucarida</taxon>
        <taxon>Euphausiacea</taxon>
        <taxon>Euphausiidae</taxon>
        <taxon>Meganyctiphanes</taxon>
    </lineage>
</organism>
<dbReference type="Gene3D" id="1.10.8.10">
    <property type="entry name" value="DNA helicase RuvA subunit, C-terminal domain"/>
    <property type="match status" value="1"/>
</dbReference>
<evidence type="ECO:0000259" key="7">
    <source>
        <dbReference type="PROSITE" id="PS50199"/>
    </source>
</evidence>
<protein>
    <recommendedName>
        <fullName evidence="7">RanBP2-type domain-containing protein</fullName>
    </recommendedName>
</protein>
<name>A0AAV2RJE1_MEGNR</name>